<name>A0A835FFY1_9POAL</name>
<dbReference type="AlphaFoldDB" id="A0A835FFY1"/>
<feature type="domain" description="F-box" evidence="1">
    <location>
        <begin position="15"/>
        <end position="52"/>
    </location>
</feature>
<dbReference type="Proteomes" id="UP000636709">
    <property type="component" value="Unassembled WGS sequence"/>
</dbReference>
<evidence type="ECO:0000313" key="2">
    <source>
        <dbReference type="EMBL" id="KAF8754888.1"/>
    </source>
</evidence>
<dbReference type="InterPro" id="IPR001810">
    <property type="entry name" value="F-box_dom"/>
</dbReference>
<dbReference type="EMBL" id="JACEFO010000841">
    <property type="protein sequence ID" value="KAF8754888.1"/>
    <property type="molecule type" value="Genomic_DNA"/>
</dbReference>
<dbReference type="InterPro" id="IPR036047">
    <property type="entry name" value="F-box-like_dom_sf"/>
</dbReference>
<accession>A0A835FFY1</accession>
<dbReference type="SUPFAM" id="SSF81383">
    <property type="entry name" value="F-box domain"/>
    <property type="match status" value="1"/>
</dbReference>
<dbReference type="PANTHER" id="PTHR32133">
    <property type="entry name" value="OS07G0120400 PROTEIN"/>
    <property type="match status" value="1"/>
</dbReference>
<dbReference type="OrthoDB" id="586649at2759"/>
<evidence type="ECO:0000259" key="1">
    <source>
        <dbReference type="Pfam" id="PF00646"/>
    </source>
</evidence>
<keyword evidence="3" id="KW-1185">Reference proteome</keyword>
<comment type="caution">
    <text evidence="2">The sequence shown here is derived from an EMBL/GenBank/DDBJ whole genome shotgun (WGS) entry which is preliminary data.</text>
</comment>
<dbReference type="Gene3D" id="1.20.1280.50">
    <property type="match status" value="1"/>
</dbReference>
<sequence length="406" mass="46073">MTTGRRRRTSPPDDDDLLREILIRVPPQPSSLPRASLVCKRWRSLISDDPSFLRRLRAYHRKPPLLGFFKHRHLIFPDDDDHRDVFMFNPTQELSDRIPPQRFSLDWLFPAAMGFATSLLGCRHGRVLLLATSPDKVLTSLFVCDLVTDGHIQLVIPLEFTDVSINGTVICAAGDDEEGHVHGACHWSPLVLVAVSRNGGRPMACAYSSETGLWGNIIRHDRPGMFIDSDHSSTLIAHVIYWKIMSFGTEEVEEDMLEFDFDRQTLTVIKGLPVEGFDQSRIIRVLDDHMGIATLSYPTSHLRVWHWNANGGRDGVATWVLAKTVDLQSIFGLQEHETLPLSPRRDSILGYDEDDGVIFIHVHSSFFMLQHDSMQFKRHYGSTEREHLSHCYPFRSAAAAVRSDGN</sequence>
<reference evidence="2" key="1">
    <citation type="submission" date="2020-07" db="EMBL/GenBank/DDBJ databases">
        <title>Genome sequence and genetic diversity analysis of an under-domesticated orphan crop, white fonio (Digitaria exilis).</title>
        <authorList>
            <person name="Bennetzen J.L."/>
            <person name="Chen S."/>
            <person name="Ma X."/>
            <person name="Wang X."/>
            <person name="Yssel A.E.J."/>
            <person name="Chaluvadi S.R."/>
            <person name="Johnson M."/>
            <person name="Gangashetty P."/>
            <person name="Hamidou F."/>
            <person name="Sanogo M.D."/>
            <person name="Zwaenepoel A."/>
            <person name="Wallace J."/>
            <person name="Van De Peer Y."/>
            <person name="Van Deynze A."/>
        </authorList>
    </citation>
    <scope>NUCLEOTIDE SEQUENCE</scope>
    <source>
        <tissue evidence="2">Leaves</tissue>
    </source>
</reference>
<dbReference type="PANTHER" id="PTHR32133:SF266">
    <property type="entry name" value="F-BOX DOMAIN-CONTAINING PROTEIN"/>
    <property type="match status" value="1"/>
</dbReference>
<dbReference type="Pfam" id="PF00646">
    <property type="entry name" value="F-box"/>
    <property type="match status" value="1"/>
</dbReference>
<protein>
    <recommendedName>
        <fullName evidence="1">F-box domain-containing protein</fullName>
    </recommendedName>
</protein>
<organism evidence="2 3">
    <name type="scientific">Digitaria exilis</name>
    <dbReference type="NCBI Taxonomy" id="1010633"/>
    <lineage>
        <taxon>Eukaryota</taxon>
        <taxon>Viridiplantae</taxon>
        <taxon>Streptophyta</taxon>
        <taxon>Embryophyta</taxon>
        <taxon>Tracheophyta</taxon>
        <taxon>Spermatophyta</taxon>
        <taxon>Magnoliopsida</taxon>
        <taxon>Liliopsida</taxon>
        <taxon>Poales</taxon>
        <taxon>Poaceae</taxon>
        <taxon>PACMAD clade</taxon>
        <taxon>Panicoideae</taxon>
        <taxon>Panicodae</taxon>
        <taxon>Paniceae</taxon>
        <taxon>Anthephorinae</taxon>
        <taxon>Digitaria</taxon>
    </lineage>
</organism>
<evidence type="ECO:0000313" key="3">
    <source>
        <dbReference type="Proteomes" id="UP000636709"/>
    </source>
</evidence>
<gene>
    <name evidence="2" type="ORF">HU200_011361</name>
</gene>
<proteinExistence type="predicted"/>